<dbReference type="RefSeq" id="XP_009540647.1">
    <property type="nucleotide sequence ID" value="XM_009542352.1"/>
</dbReference>
<proteinExistence type="predicted"/>
<dbReference type="KEGG" id="hir:HETIRDRAFT_413038"/>
<keyword evidence="3" id="KW-1185">Reference proteome</keyword>
<dbReference type="eggNOG" id="ENOG502SNXI">
    <property type="taxonomic scope" value="Eukaryota"/>
</dbReference>
<organism evidence="2 3">
    <name type="scientific">Heterobasidion irregulare (strain TC 32-1)</name>
    <dbReference type="NCBI Taxonomy" id="747525"/>
    <lineage>
        <taxon>Eukaryota</taxon>
        <taxon>Fungi</taxon>
        <taxon>Dikarya</taxon>
        <taxon>Basidiomycota</taxon>
        <taxon>Agaricomycotina</taxon>
        <taxon>Agaricomycetes</taxon>
        <taxon>Russulales</taxon>
        <taxon>Bondarzewiaceae</taxon>
        <taxon>Heterobasidion</taxon>
        <taxon>Heterobasidion annosum species complex</taxon>
    </lineage>
</organism>
<dbReference type="AlphaFoldDB" id="W4KLQ4"/>
<dbReference type="EMBL" id="KI925454">
    <property type="protein sequence ID" value="ETW86644.1"/>
    <property type="molecule type" value="Genomic_DNA"/>
</dbReference>
<evidence type="ECO:0000313" key="2">
    <source>
        <dbReference type="EMBL" id="ETW86644.1"/>
    </source>
</evidence>
<dbReference type="GeneID" id="20673087"/>
<reference evidence="2 3" key="1">
    <citation type="journal article" date="2012" name="New Phytol.">
        <title>Insight into trade-off between wood decay and parasitism from the genome of a fungal forest pathogen.</title>
        <authorList>
            <person name="Olson A."/>
            <person name="Aerts A."/>
            <person name="Asiegbu F."/>
            <person name="Belbahri L."/>
            <person name="Bouzid O."/>
            <person name="Broberg A."/>
            <person name="Canback B."/>
            <person name="Coutinho P.M."/>
            <person name="Cullen D."/>
            <person name="Dalman K."/>
            <person name="Deflorio G."/>
            <person name="van Diepen L.T."/>
            <person name="Dunand C."/>
            <person name="Duplessis S."/>
            <person name="Durling M."/>
            <person name="Gonthier P."/>
            <person name="Grimwood J."/>
            <person name="Fossdal C.G."/>
            <person name="Hansson D."/>
            <person name="Henrissat B."/>
            <person name="Hietala A."/>
            <person name="Himmelstrand K."/>
            <person name="Hoffmeister D."/>
            <person name="Hogberg N."/>
            <person name="James T.Y."/>
            <person name="Karlsson M."/>
            <person name="Kohler A."/>
            <person name="Kues U."/>
            <person name="Lee Y.H."/>
            <person name="Lin Y.C."/>
            <person name="Lind M."/>
            <person name="Lindquist E."/>
            <person name="Lombard V."/>
            <person name="Lucas S."/>
            <person name="Lunden K."/>
            <person name="Morin E."/>
            <person name="Murat C."/>
            <person name="Park J."/>
            <person name="Raffaello T."/>
            <person name="Rouze P."/>
            <person name="Salamov A."/>
            <person name="Schmutz J."/>
            <person name="Solheim H."/>
            <person name="Stahlberg J."/>
            <person name="Velez H."/>
            <person name="de Vries R.P."/>
            <person name="Wiebenga A."/>
            <person name="Woodward S."/>
            <person name="Yakovlev I."/>
            <person name="Garbelotto M."/>
            <person name="Martin F."/>
            <person name="Grigoriev I.V."/>
            <person name="Stenlid J."/>
        </authorList>
    </citation>
    <scope>NUCLEOTIDE SEQUENCE [LARGE SCALE GENOMIC DNA]</scope>
    <source>
        <strain evidence="2 3">TC 32-1</strain>
    </source>
</reference>
<gene>
    <name evidence="2" type="ORF">HETIRDRAFT_413038</name>
</gene>
<evidence type="ECO:0000313" key="3">
    <source>
        <dbReference type="Proteomes" id="UP000030671"/>
    </source>
</evidence>
<evidence type="ECO:0000259" key="1">
    <source>
        <dbReference type="Pfam" id="PF20236"/>
    </source>
</evidence>
<dbReference type="HOGENOM" id="CLU_122982_0_0_1"/>
<accession>W4KLQ4</accession>
<dbReference type="Proteomes" id="UP000030671">
    <property type="component" value="Unassembled WGS sequence"/>
</dbReference>
<dbReference type="OrthoDB" id="2798132at2759"/>
<dbReference type="InParanoid" id="W4KLQ4"/>
<dbReference type="InterPro" id="IPR046528">
    <property type="entry name" value="DUF6593"/>
</dbReference>
<name>W4KLQ4_HETIT</name>
<sequence>MPAPTKPAPHRMVFTTNSLRNTTIAVEDDAFYYEVVTRFWHPDVTKVFKLDKESRELALIAEIQRRAGEGAKVRFGGEKGQWVDADEFLKWDDAKRCVSHNACETVRIEVERRSMLVQRRDVRRWRGRGISLEEPPAPAAGEPAVAAVPRRSRSSLVIVLLLQLVRADGDQKAPIADFHKHRRHFFVLRMSRHAFLEVKPEATDSMDRLISACLSSLSL</sequence>
<protein>
    <recommendedName>
        <fullName evidence="1">DUF6593 domain-containing protein</fullName>
    </recommendedName>
</protein>
<feature type="domain" description="DUF6593" evidence="1">
    <location>
        <begin position="17"/>
        <end position="214"/>
    </location>
</feature>
<dbReference type="Pfam" id="PF20236">
    <property type="entry name" value="DUF6593"/>
    <property type="match status" value="1"/>
</dbReference>